<dbReference type="AlphaFoldDB" id="A0AAN6MRJ9"/>
<keyword evidence="3" id="KW-1185">Reference proteome</keyword>
<sequence length="369" mass="40683">MSYGPRNIYTVCAHVRIGDLTVCEEQKVSDVERQLQPGGCWANLSLTLRSCQPGTPTRLKYWFCEDCRAYFKDHDTTTRDGVLKYWAFKTSHRYSFSIPPMLVPPDLVFGSATPVAEDPRLCRYELISLAKEVPRELFETAVEWLQRLETIRTLTLELAETRSQSLTRPQAQSRETASGVVTTQPRITRPMSVPPFSDALSDDSQDPTESSLPSPQISRESPQVHAETLQKLCEEMVEDEPQRQGAASPSQVSPNIHDQVDQGPGDEAFGVVGAAPPSRPLTRCLTTPRAPKQVRFSLEINTVPSKPDAEDSTDPSINSRFSVSSKDSGEELASPAAVSPLSDHFVFADPETAAKLGSPAAARQVWAPQ</sequence>
<organism evidence="2 3">
    <name type="scientific">Staphylotrichum tortipilum</name>
    <dbReference type="NCBI Taxonomy" id="2831512"/>
    <lineage>
        <taxon>Eukaryota</taxon>
        <taxon>Fungi</taxon>
        <taxon>Dikarya</taxon>
        <taxon>Ascomycota</taxon>
        <taxon>Pezizomycotina</taxon>
        <taxon>Sordariomycetes</taxon>
        <taxon>Sordariomycetidae</taxon>
        <taxon>Sordariales</taxon>
        <taxon>Chaetomiaceae</taxon>
        <taxon>Staphylotrichum</taxon>
    </lineage>
</organism>
<evidence type="ECO:0000313" key="2">
    <source>
        <dbReference type="EMBL" id="KAK3905737.1"/>
    </source>
</evidence>
<protein>
    <submittedName>
        <fullName evidence="2">Uncharacterized protein</fullName>
    </submittedName>
</protein>
<feature type="compositionally biased region" description="Polar residues" evidence="1">
    <location>
        <begin position="245"/>
        <end position="256"/>
    </location>
</feature>
<reference evidence="2" key="2">
    <citation type="submission" date="2023-05" db="EMBL/GenBank/DDBJ databases">
        <authorList>
            <consortium name="Lawrence Berkeley National Laboratory"/>
            <person name="Steindorff A."/>
            <person name="Hensen N."/>
            <person name="Bonometti L."/>
            <person name="Westerberg I."/>
            <person name="Brannstrom I.O."/>
            <person name="Guillou S."/>
            <person name="Cros-Aarteil S."/>
            <person name="Calhoun S."/>
            <person name="Haridas S."/>
            <person name="Kuo A."/>
            <person name="Mondo S."/>
            <person name="Pangilinan J."/>
            <person name="Riley R."/>
            <person name="Labutti K."/>
            <person name="Andreopoulos B."/>
            <person name="Lipzen A."/>
            <person name="Chen C."/>
            <person name="Yanf M."/>
            <person name="Daum C."/>
            <person name="Ng V."/>
            <person name="Clum A."/>
            <person name="Ohm R."/>
            <person name="Martin F."/>
            <person name="Silar P."/>
            <person name="Natvig D."/>
            <person name="Lalanne C."/>
            <person name="Gautier V."/>
            <person name="Ament-Velasquez S.L."/>
            <person name="Kruys A."/>
            <person name="Hutchinson M.I."/>
            <person name="Powell A.J."/>
            <person name="Barry K."/>
            <person name="Miller A.N."/>
            <person name="Grigoriev I.V."/>
            <person name="Debuchy R."/>
            <person name="Gladieux P."/>
            <person name="Thoren M.H."/>
            <person name="Johannesson H."/>
        </authorList>
    </citation>
    <scope>NUCLEOTIDE SEQUENCE</scope>
    <source>
        <strain evidence="2">CBS 103.79</strain>
    </source>
</reference>
<reference evidence="2" key="1">
    <citation type="journal article" date="2023" name="Mol. Phylogenet. Evol.">
        <title>Genome-scale phylogeny and comparative genomics of the fungal order Sordariales.</title>
        <authorList>
            <person name="Hensen N."/>
            <person name="Bonometti L."/>
            <person name="Westerberg I."/>
            <person name="Brannstrom I.O."/>
            <person name="Guillou S."/>
            <person name="Cros-Aarteil S."/>
            <person name="Calhoun S."/>
            <person name="Haridas S."/>
            <person name="Kuo A."/>
            <person name="Mondo S."/>
            <person name="Pangilinan J."/>
            <person name="Riley R."/>
            <person name="LaButti K."/>
            <person name="Andreopoulos B."/>
            <person name="Lipzen A."/>
            <person name="Chen C."/>
            <person name="Yan M."/>
            <person name="Daum C."/>
            <person name="Ng V."/>
            <person name="Clum A."/>
            <person name="Steindorff A."/>
            <person name="Ohm R.A."/>
            <person name="Martin F."/>
            <person name="Silar P."/>
            <person name="Natvig D.O."/>
            <person name="Lalanne C."/>
            <person name="Gautier V."/>
            <person name="Ament-Velasquez S.L."/>
            <person name="Kruys A."/>
            <person name="Hutchinson M.I."/>
            <person name="Powell A.J."/>
            <person name="Barry K."/>
            <person name="Miller A.N."/>
            <person name="Grigoriev I.V."/>
            <person name="Debuchy R."/>
            <person name="Gladieux P."/>
            <person name="Hiltunen Thoren M."/>
            <person name="Johannesson H."/>
        </authorList>
    </citation>
    <scope>NUCLEOTIDE SEQUENCE</scope>
    <source>
        <strain evidence="2">CBS 103.79</strain>
    </source>
</reference>
<feature type="region of interest" description="Disordered" evidence="1">
    <location>
        <begin position="302"/>
        <end position="336"/>
    </location>
</feature>
<name>A0AAN6MRJ9_9PEZI</name>
<gene>
    <name evidence="2" type="ORF">C8A05DRAFT_12469</name>
</gene>
<feature type="compositionally biased region" description="Polar residues" evidence="1">
    <location>
        <begin position="207"/>
        <end position="221"/>
    </location>
</feature>
<feature type="region of interest" description="Disordered" evidence="1">
    <location>
        <begin position="161"/>
        <end position="226"/>
    </location>
</feature>
<feature type="compositionally biased region" description="Polar residues" evidence="1">
    <location>
        <begin position="314"/>
        <end position="326"/>
    </location>
</feature>
<dbReference type="EMBL" id="MU855348">
    <property type="protein sequence ID" value="KAK3905737.1"/>
    <property type="molecule type" value="Genomic_DNA"/>
</dbReference>
<proteinExistence type="predicted"/>
<evidence type="ECO:0000313" key="3">
    <source>
        <dbReference type="Proteomes" id="UP001303889"/>
    </source>
</evidence>
<dbReference type="Proteomes" id="UP001303889">
    <property type="component" value="Unassembled WGS sequence"/>
</dbReference>
<feature type="compositionally biased region" description="Polar residues" evidence="1">
    <location>
        <begin position="163"/>
        <end position="186"/>
    </location>
</feature>
<comment type="caution">
    <text evidence="2">The sequence shown here is derived from an EMBL/GenBank/DDBJ whole genome shotgun (WGS) entry which is preliminary data.</text>
</comment>
<evidence type="ECO:0000256" key="1">
    <source>
        <dbReference type="SAM" id="MobiDB-lite"/>
    </source>
</evidence>
<feature type="region of interest" description="Disordered" evidence="1">
    <location>
        <begin position="238"/>
        <end position="285"/>
    </location>
</feature>
<accession>A0AAN6MRJ9</accession>